<accession>A0A931B1Q1</accession>
<evidence type="ECO:0000313" key="4">
    <source>
        <dbReference type="EMBL" id="MBF9069479.1"/>
    </source>
</evidence>
<keyword evidence="5" id="KW-1185">Reference proteome</keyword>
<dbReference type="PANTHER" id="PTHR22946:SF9">
    <property type="entry name" value="POLYKETIDE TRANSFERASE AF380"/>
    <property type="match status" value="1"/>
</dbReference>
<dbReference type="PANTHER" id="PTHR22946">
    <property type="entry name" value="DIENELACTONE HYDROLASE DOMAIN-CONTAINING PROTEIN-RELATED"/>
    <property type="match status" value="1"/>
</dbReference>
<keyword evidence="1 4" id="KW-0378">Hydrolase</keyword>
<dbReference type="GO" id="GO:0052689">
    <property type="term" value="F:carboxylic ester hydrolase activity"/>
    <property type="evidence" value="ECO:0007669"/>
    <property type="project" value="UniProtKB-ARBA"/>
</dbReference>
<dbReference type="Proteomes" id="UP000657385">
    <property type="component" value="Unassembled WGS sequence"/>
</dbReference>
<protein>
    <submittedName>
        <fullName evidence="4">Alpha/beta hydrolase</fullName>
    </submittedName>
</protein>
<proteinExistence type="inferred from homology"/>
<evidence type="ECO:0000259" key="3">
    <source>
        <dbReference type="Pfam" id="PF12697"/>
    </source>
</evidence>
<comment type="similarity">
    <text evidence="2">Belongs to the AB hydrolase superfamily. FUS2 hydrolase family.</text>
</comment>
<dbReference type="InterPro" id="IPR050261">
    <property type="entry name" value="FrsA_esterase"/>
</dbReference>
<dbReference type="Pfam" id="PF12697">
    <property type="entry name" value="Abhydrolase_6"/>
    <property type="match status" value="1"/>
</dbReference>
<dbReference type="AlphaFoldDB" id="A0A931B1Q1"/>
<dbReference type="Gene3D" id="3.40.50.1820">
    <property type="entry name" value="alpha/beta hydrolase"/>
    <property type="match status" value="2"/>
</dbReference>
<evidence type="ECO:0000256" key="2">
    <source>
        <dbReference type="ARBA" id="ARBA00038115"/>
    </source>
</evidence>
<dbReference type="InterPro" id="IPR000073">
    <property type="entry name" value="AB_hydrolase_1"/>
</dbReference>
<evidence type="ECO:0000313" key="5">
    <source>
        <dbReference type="Proteomes" id="UP000657385"/>
    </source>
</evidence>
<name>A0A931B1Q1_9ACTN</name>
<dbReference type="EMBL" id="JADPRT010000005">
    <property type="protein sequence ID" value="MBF9069479.1"/>
    <property type="molecule type" value="Genomic_DNA"/>
</dbReference>
<organism evidence="4 5">
    <name type="scientific">Streptacidiphilus fuscans</name>
    <dbReference type="NCBI Taxonomy" id="2789292"/>
    <lineage>
        <taxon>Bacteria</taxon>
        <taxon>Bacillati</taxon>
        <taxon>Actinomycetota</taxon>
        <taxon>Actinomycetes</taxon>
        <taxon>Kitasatosporales</taxon>
        <taxon>Streptomycetaceae</taxon>
        <taxon>Streptacidiphilus</taxon>
    </lineage>
</organism>
<comment type="caution">
    <text evidence="4">The sequence shown here is derived from an EMBL/GenBank/DDBJ whole genome shotgun (WGS) entry which is preliminary data.</text>
</comment>
<sequence>MLESVQREKVRFSSGGEECAAWFYPGTNGACVVMAGGFAVPKEPGTDRFARRFQQAGFSALGFDYRRLGESGGTPRLVLGMRDHVADWLAAIAYVRTLPGVDPDRVGLWGFSASGGLVMEVVARCPEVAAVVAQSANVGGLAAARAPARYQKPGAMLRLLGRGVRDALGGLVGREPLLVPLAGAPGTVALLSTPDGWVVPHPLDPDGRYSQWRQAVAARSALAMPLHRSGSAAARVRCPLLAVVCDQDRTAPPEATIAAVERAPRGEVVSVPGGHYAPFLDAHEQAVREELAFLERHLVR</sequence>
<evidence type="ECO:0000256" key="1">
    <source>
        <dbReference type="ARBA" id="ARBA00022801"/>
    </source>
</evidence>
<dbReference type="InterPro" id="IPR029058">
    <property type="entry name" value="AB_hydrolase_fold"/>
</dbReference>
<gene>
    <name evidence="4" type="ORF">I2501_15755</name>
</gene>
<dbReference type="RefSeq" id="WP_196194603.1">
    <property type="nucleotide sequence ID" value="NZ_JADPRT010000005.1"/>
</dbReference>
<dbReference type="SUPFAM" id="SSF53474">
    <property type="entry name" value="alpha/beta-Hydrolases"/>
    <property type="match status" value="1"/>
</dbReference>
<feature type="domain" description="AB hydrolase-1" evidence="3">
    <location>
        <begin position="52"/>
        <end position="287"/>
    </location>
</feature>
<reference evidence="4" key="1">
    <citation type="submission" date="2020-11" db="EMBL/GenBank/DDBJ databases">
        <title>Isolation and identification of active actinomycetes.</title>
        <authorList>
            <person name="Yu B."/>
        </authorList>
    </citation>
    <scope>NUCLEOTIDE SEQUENCE</scope>
    <source>
        <strain evidence="4">NEAU-YB345</strain>
    </source>
</reference>